<dbReference type="PANTHER" id="PTHR32071:SF14">
    <property type="entry name" value="TRANSCRIPTIONAL REGULATORY PROTEIN RTCR"/>
    <property type="match status" value="1"/>
</dbReference>
<dbReference type="CDD" id="cd00009">
    <property type="entry name" value="AAA"/>
    <property type="match status" value="1"/>
</dbReference>
<feature type="domain" description="Sigma-54 factor interaction" evidence="7">
    <location>
        <begin position="139"/>
        <end position="368"/>
    </location>
</feature>
<dbReference type="PROSITE" id="PS50045">
    <property type="entry name" value="SIGMA54_INTERACT_4"/>
    <property type="match status" value="1"/>
</dbReference>
<dbReference type="EMBL" id="PSYR01000003">
    <property type="protein sequence ID" value="RCN55298.1"/>
    <property type="molecule type" value="Genomic_DNA"/>
</dbReference>
<gene>
    <name evidence="11" type="ORF">C4900_08205</name>
    <name evidence="10" type="ORF">C4900_15555</name>
    <name evidence="9" type="ORF">C4900_15680</name>
</gene>
<keyword evidence="2" id="KW-0067">ATP-binding</keyword>
<sequence length="452" mass="48068">MQGSKILIVDESDIARTQLEQGLSDAGAVVQTAASAHDALALLPRWPADLVVSGLPWEVGSMALCAGIRAAARPPAFMMLSPRPAAPVAGDGHDGGPRRAEGAALPAAVVQAHEALGLSAAGARRSSPPVPDVLRFHGMLGCGTDMRALIERLVRAARVDVPVLLSGPSGTGKELAARAIHGESARRKGPFVAVNCGGVPESLWESEFFGYTAGAFSGANRSREGLFAAAHGGTLFLDEIGEMPLVAQAKLLRALEGGWMRPVGAVREHQVDVRIVAATHRNLALAAARGRFRDDLLYRLDVLTVSLPGLAGRCDDITVLARHFLRACHTEMGSAVDGFETEALHVLHGYAFPGNVRELRNIVQSAAAFARGPRIGVWDLPERVCRPDGRAQGPVACATPPDQAGTSDLVTLEECKRAYVHEVLRRVRGNKRAAARILGIERRTLYRWLTPS</sequence>
<evidence type="ECO:0000256" key="1">
    <source>
        <dbReference type="ARBA" id="ARBA00022741"/>
    </source>
</evidence>
<dbReference type="InterPro" id="IPR025944">
    <property type="entry name" value="Sigma_54_int_dom_CS"/>
</dbReference>
<dbReference type="InterPro" id="IPR011006">
    <property type="entry name" value="CheY-like_superfamily"/>
</dbReference>
<dbReference type="AlphaFoldDB" id="A0A1C2G0Q2"/>
<dbReference type="CDD" id="cd00156">
    <property type="entry name" value="REC"/>
    <property type="match status" value="1"/>
</dbReference>
<evidence type="ECO:0000256" key="3">
    <source>
        <dbReference type="ARBA" id="ARBA00023015"/>
    </source>
</evidence>
<dbReference type="Pfam" id="PF00158">
    <property type="entry name" value="Sigma54_activat"/>
    <property type="match status" value="1"/>
</dbReference>
<keyword evidence="12" id="KW-1185">Reference proteome</keyword>
<dbReference type="InterPro" id="IPR001789">
    <property type="entry name" value="Sig_transdc_resp-reg_receiver"/>
</dbReference>
<keyword evidence="4" id="KW-0238">DNA-binding</keyword>
<dbReference type="GO" id="GO:0006355">
    <property type="term" value="P:regulation of DNA-templated transcription"/>
    <property type="evidence" value="ECO:0007669"/>
    <property type="project" value="InterPro"/>
</dbReference>
<feature type="domain" description="Response regulatory" evidence="8">
    <location>
        <begin position="5"/>
        <end position="113"/>
    </location>
</feature>
<keyword evidence="5" id="KW-0804">Transcription</keyword>
<dbReference type="FunFam" id="3.40.50.300:FF:000006">
    <property type="entry name" value="DNA-binding transcriptional regulator NtrC"/>
    <property type="match status" value="1"/>
</dbReference>
<dbReference type="InterPro" id="IPR027417">
    <property type="entry name" value="P-loop_NTPase"/>
</dbReference>
<dbReference type="OrthoDB" id="9804019at2"/>
<dbReference type="SUPFAM" id="SSF52172">
    <property type="entry name" value="CheY-like"/>
    <property type="match status" value="1"/>
</dbReference>
<dbReference type="PROSITE" id="PS00676">
    <property type="entry name" value="SIGMA54_INTERACT_2"/>
    <property type="match status" value="1"/>
</dbReference>
<dbReference type="SUPFAM" id="SSF52540">
    <property type="entry name" value="P-loop containing nucleoside triphosphate hydrolases"/>
    <property type="match status" value="1"/>
</dbReference>
<dbReference type="PROSITE" id="PS50110">
    <property type="entry name" value="RESPONSE_REGULATORY"/>
    <property type="match status" value="1"/>
</dbReference>
<comment type="caution">
    <text evidence="6">Lacks conserved residue(s) required for the propagation of feature annotation.</text>
</comment>
<dbReference type="InterPro" id="IPR002197">
    <property type="entry name" value="HTH_Fis"/>
</dbReference>
<dbReference type="InterPro" id="IPR003593">
    <property type="entry name" value="AAA+_ATPase"/>
</dbReference>
<dbReference type="EMBL" id="PSYR01000004">
    <property type="protein sequence ID" value="RCN55274.1"/>
    <property type="molecule type" value="Genomic_DNA"/>
</dbReference>
<dbReference type="EMBL" id="PSYR01000002">
    <property type="protein sequence ID" value="RCN55883.1"/>
    <property type="molecule type" value="Genomic_DNA"/>
</dbReference>
<dbReference type="Pfam" id="PF25601">
    <property type="entry name" value="AAA_lid_14"/>
    <property type="match status" value="1"/>
</dbReference>
<dbReference type="SMART" id="SM00382">
    <property type="entry name" value="AAA"/>
    <property type="match status" value="1"/>
</dbReference>
<dbReference type="Proteomes" id="UP000253250">
    <property type="component" value="Unassembled WGS sequence"/>
</dbReference>
<evidence type="ECO:0000313" key="12">
    <source>
        <dbReference type="Proteomes" id="UP000253250"/>
    </source>
</evidence>
<organism evidence="10 12">
    <name type="scientific">Acidiferrobacter thiooxydans</name>
    <dbReference type="NCBI Taxonomy" id="163359"/>
    <lineage>
        <taxon>Bacteria</taxon>
        <taxon>Pseudomonadati</taxon>
        <taxon>Pseudomonadota</taxon>
        <taxon>Gammaproteobacteria</taxon>
        <taxon>Acidiferrobacterales</taxon>
        <taxon>Acidiferrobacteraceae</taxon>
        <taxon>Acidiferrobacter</taxon>
    </lineage>
</organism>
<keyword evidence="3" id="KW-0805">Transcription regulation</keyword>
<dbReference type="GO" id="GO:0043565">
    <property type="term" value="F:sequence-specific DNA binding"/>
    <property type="evidence" value="ECO:0007669"/>
    <property type="project" value="InterPro"/>
</dbReference>
<dbReference type="InterPro" id="IPR058031">
    <property type="entry name" value="AAA_lid_NorR"/>
</dbReference>
<dbReference type="Pfam" id="PF02954">
    <property type="entry name" value="HTH_8"/>
    <property type="match status" value="1"/>
</dbReference>
<dbReference type="PANTHER" id="PTHR32071">
    <property type="entry name" value="TRANSCRIPTIONAL REGULATORY PROTEIN"/>
    <property type="match status" value="1"/>
</dbReference>
<dbReference type="STRING" id="163359.A9R16_13205"/>
<evidence type="ECO:0000259" key="8">
    <source>
        <dbReference type="PROSITE" id="PS50110"/>
    </source>
</evidence>
<name>A0A1C2G0Q2_9GAMM</name>
<dbReference type="Gene3D" id="3.40.50.300">
    <property type="entry name" value="P-loop containing nucleotide triphosphate hydrolases"/>
    <property type="match status" value="1"/>
</dbReference>
<evidence type="ECO:0000256" key="6">
    <source>
        <dbReference type="PROSITE-ProRule" id="PRU00169"/>
    </source>
</evidence>
<protein>
    <submittedName>
        <fullName evidence="10">Sigma-54-dependent Fis family transcriptional regulator</fullName>
    </submittedName>
</protein>
<proteinExistence type="predicted"/>
<dbReference type="SUPFAM" id="SSF46689">
    <property type="entry name" value="Homeodomain-like"/>
    <property type="match status" value="1"/>
</dbReference>
<dbReference type="InterPro" id="IPR025943">
    <property type="entry name" value="Sigma_54_int_dom_ATP-bd_2"/>
</dbReference>
<evidence type="ECO:0000256" key="2">
    <source>
        <dbReference type="ARBA" id="ARBA00022840"/>
    </source>
</evidence>
<dbReference type="Gene3D" id="1.10.8.60">
    <property type="match status" value="1"/>
</dbReference>
<keyword evidence="1" id="KW-0547">Nucleotide-binding</keyword>
<evidence type="ECO:0000313" key="11">
    <source>
        <dbReference type="EMBL" id="RCN55883.1"/>
    </source>
</evidence>
<dbReference type="Gene3D" id="3.40.50.2300">
    <property type="match status" value="1"/>
</dbReference>
<dbReference type="GO" id="GO:0005524">
    <property type="term" value="F:ATP binding"/>
    <property type="evidence" value="ECO:0007669"/>
    <property type="project" value="UniProtKB-KW"/>
</dbReference>
<evidence type="ECO:0000313" key="9">
    <source>
        <dbReference type="EMBL" id="RCN55274.1"/>
    </source>
</evidence>
<dbReference type="InterPro" id="IPR002078">
    <property type="entry name" value="Sigma_54_int"/>
</dbReference>
<reference evidence="10 12" key="1">
    <citation type="submission" date="2018-02" db="EMBL/GenBank/DDBJ databases">
        <title>Insights into the biology of acidophilic members of the Acidiferrobacteraceae family derived from comparative genomic analyses.</title>
        <authorList>
            <person name="Issotta F."/>
            <person name="Thyssen C."/>
            <person name="Mena C."/>
            <person name="Moya A."/>
            <person name="Bellenberg S."/>
            <person name="Sproer C."/>
            <person name="Covarrubias P.C."/>
            <person name="Sand W."/>
            <person name="Quatrini R."/>
            <person name="Vera M."/>
        </authorList>
    </citation>
    <scope>NUCLEOTIDE SEQUENCE [LARGE SCALE GENOMIC DNA]</scope>
    <source>
        <strain evidence="10">M-1</strain>
        <strain evidence="12">m-1</strain>
    </source>
</reference>
<comment type="caution">
    <text evidence="10">The sequence shown here is derived from an EMBL/GenBank/DDBJ whole genome shotgun (WGS) entry which is preliminary data.</text>
</comment>
<dbReference type="RefSeq" id="WP_065970882.1">
    <property type="nucleotide sequence ID" value="NZ_CP080624.1"/>
</dbReference>
<dbReference type="Gene3D" id="1.10.10.60">
    <property type="entry name" value="Homeodomain-like"/>
    <property type="match status" value="1"/>
</dbReference>
<evidence type="ECO:0000313" key="10">
    <source>
        <dbReference type="EMBL" id="RCN55298.1"/>
    </source>
</evidence>
<evidence type="ECO:0000256" key="5">
    <source>
        <dbReference type="ARBA" id="ARBA00023163"/>
    </source>
</evidence>
<dbReference type="InterPro" id="IPR009057">
    <property type="entry name" value="Homeodomain-like_sf"/>
</dbReference>
<accession>A0A1C2G0Q2</accession>
<evidence type="ECO:0000256" key="4">
    <source>
        <dbReference type="ARBA" id="ARBA00023125"/>
    </source>
</evidence>
<dbReference type="GO" id="GO:0000160">
    <property type="term" value="P:phosphorelay signal transduction system"/>
    <property type="evidence" value="ECO:0007669"/>
    <property type="project" value="InterPro"/>
</dbReference>
<evidence type="ECO:0000259" key="7">
    <source>
        <dbReference type="PROSITE" id="PS50045"/>
    </source>
</evidence>
<dbReference type="PROSITE" id="PS00688">
    <property type="entry name" value="SIGMA54_INTERACT_3"/>
    <property type="match status" value="1"/>
</dbReference>